<organism evidence="1 2">
    <name type="scientific">Tenacibaculum soleae</name>
    <dbReference type="NCBI Taxonomy" id="447689"/>
    <lineage>
        <taxon>Bacteria</taxon>
        <taxon>Pseudomonadati</taxon>
        <taxon>Bacteroidota</taxon>
        <taxon>Flavobacteriia</taxon>
        <taxon>Flavobacteriales</taxon>
        <taxon>Flavobacteriaceae</taxon>
        <taxon>Tenacibaculum</taxon>
    </lineage>
</organism>
<evidence type="ECO:0000313" key="1">
    <source>
        <dbReference type="EMBL" id="OCK42253.1"/>
    </source>
</evidence>
<gene>
    <name evidence="1" type="ORF">BA195_11555</name>
</gene>
<dbReference type="AlphaFoldDB" id="A0A1B9XXG8"/>
<sequence length="98" mass="11885">MTEQVNFNKVINILNEELEAKYASKDMIIPFPEFEYKQNHHYFTYSKDYQHNNLITFLKCHVYISGMYEPNENSEAKVVDISKEWFNKYMDTLIKLKF</sequence>
<keyword evidence="2" id="KW-1185">Reference proteome</keyword>
<evidence type="ECO:0000313" key="2">
    <source>
        <dbReference type="Proteomes" id="UP000093186"/>
    </source>
</evidence>
<reference evidence="1 2" key="1">
    <citation type="submission" date="2016-06" db="EMBL/GenBank/DDBJ databases">
        <title>Draft Genome Sequence of Tenacibaculum soleae UCD-KL19.</title>
        <authorList>
            <person name="Eisen J.A."/>
            <person name="Coil D.A."/>
            <person name="Lujan K.M."/>
        </authorList>
    </citation>
    <scope>NUCLEOTIDE SEQUENCE [LARGE SCALE GENOMIC DNA]</scope>
    <source>
        <strain evidence="1 2">UCD-KL19</strain>
    </source>
</reference>
<dbReference type="Proteomes" id="UP000093186">
    <property type="component" value="Unassembled WGS sequence"/>
</dbReference>
<comment type="caution">
    <text evidence="1">The sequence shown here is derived from an EMBL/GenBank/DDBJ whole genome shotgun (WGS) entry which is preliminary data.</text>
</comment>
<dbReference type="STRING" id="447689.BA195_11555"/>
<dbReference type="EMBL" id="MAKX01000024">
    <property type="protein sequence ID" value="OCK42253.1"/>
    <property type="molecule type" value="Genomic_DNA"/>
</dbReference>
<protein>
    <submittedName>
        <fullName evidence="1">Uncharacterized protein</fullName>
    </submittedName>
</protein>
<accession>A0A1B9XXG8</accession>
<dbReference type="RefSeq" id="WP_068705726.1">
    <property type="nucleotide sequence ID" value="NZ_MAKX01000024.1"/>
</dbReference>
<name>A0A1B9XXG8_9FLAO</name>
<proteinExistence type="predicted"/>